<proteinExistence type="predicted"/>
<name>A0AAN7Z740_9PEZI</name>
<dbReference type="PANTHER" id="PTHR40780:SF2">
    <property type="entry name" value="DUF3669 DOMAIN-CONTAINING PROTEIN"/>
    <property type="match status" value="1"/>
</dbReference>
<reference evidence="2 3" key="1">
    <citation type="submission" date="2023-10" db="EMBL/GenBank/DDBJ databases">
        <title>Draft genome sequence of Xylaria bambusicola isolate GMP-LS, the root and basal stem rot pathogen of sugarcane in Indonesia.</title>
        <authorList>
            <person name="Selvaraj P."/>
            <person name="Muralishankar V."/>
            <person name="Muruganantham S."/>
            <person name="Sp S."/>
            <person name="Haryani S."/>
            <person name="Lau K.J.X."/>
            <person name="Naqvi N.I."/>
        </authorList>
    </citation>
    <scope>NUCLEOTIDE SEQUENCE [LARGE SCALE GENOMIC DNA]</scope>
    <source>
        <strain evidence="2">GMP-LS</strain>
    </source>
</reference>
<evidence type="ECO:0000313" key="3">
    <source>
        <dbReference type="Proteomes" id="UP001305414"/>
    </source>
</evidence>
<dbReference type="Pfam" id="PF12417">
    <property type="entry name" value="DUF3669"/>
    <property type="match status" value="1"/>
</dbReference>
<feature type="domain" description="DUF3669" evidence="1">
    <location>
        <begin position="293"/>
        <end position="357"/>
    </location>
</feature>
<evidence type="ECO:0000313" key="2">
    <source>
        <dbReference type="EMBL" id="KAK5631147.1"/>
    </source>
</evidence>
<evidence type="ECO:0000259" key="1">
    <source>
        <dbReference type="Pfam" id="PF12417"/>
    </source>
</evidence>
<sequence>MSRRLQTSTDESHESVDSDVARDGHITWKYLRAAELEDTEPNEVLQRSLTVRSIITTYSSFATRSQRLKDRVDIQNFQNIGAGSQGTVYERLGCTYVNKKEMSNNPGQSLQTEFEMHQRVWDAFAKYGELSGDVRVPQPYDFIPKGLLSPEVLSRMPENDRFPSDMATMERILPLPKVVRKAMIRRFYPGDCNDEHLMAQLLDDKPNKHCLARVYLGKETMTRAKETFTLRNFPLTLKAMAELGLDMGQFAAMIGNAYAIMHWAATITGDDVEFVLGTSTTANNNFQQRAIHLYLLDFGQCENVDMEEEEEDVFQTLKGSMVLQQNQLYLPHPRRSTALYQAWESAYLSTAREIIMNEGLPFDPEKFCQEYEEYLEDFDP</sequence>
<dbReference type="InterPro" id="IPR022137">
    <property type="entry name" value="Znf_prot_DUF3669"/>
</dbReference>
<accession>A0AAN7Z740</accession>
<organism evidence="2 3">
    <name type="scientific">Xylaria bambusicola</name>
    <dbReference type="NCBI Taxonomy" id="326684"/>
    <lineage>
        <taxon>Eukaryota</taxon>
        <taxon>Fungi</taxon>
        <taxon>Dikarya</taxon>
        <taxon>Ascomycota</taxon>
        <taxon>Pezizomycotina</taxon>
        <taxon>Sordariomycetes</taxon>
        <taxon>Xylariomycetidae</taxon>
        <taxon>Xylariales</taxon>
        <taxon>Xylariaceae</taxon>
        <taxon>Xylaria</taxon>
    </lineage>
</organism>
<comment type="caution">
    <text evidence="2">The sequence shown here is derived from an EMBL/GenBank/DDBJ whole genome shotgun (WGS) entry which is preliminary data.</text>
</comment>
<keyword evidence="3" id="KW-1185">Reference proteome</keyword>
<dbReference type="PANTHER" id="PTHR40780">
    <property type="entry name" value="DUF3669 DOMAIN-CONTAINING PROTEIN"/>
    <property type="match status" value="1"/>
</dbReference>
<dbReference type="AlphaFoldDB" id="A0AAN7Z740"/>
<protein>
    <recommendedName>
        <fullName evidence="1">DUF3669 domain-containing protein</fullName>
    </recommendedName>
</protein>
<gene>
    <name evidence="2" type="ORF">RRF57_006862</name>
</gene>
<dbReference type="Proteomes" id="UP001305414">
    <property type="component" value="Unassembled WGS sequence"/>
</dbReference>
<dbReference type="EMBL" id="JAWHQM010000018">
    <property type="protein sequence ID" value="KAK5631147.1"/>
    <property type="molecule type" value="Genomic_DNA"/>
</dbReference>